<dbReference type="Pfam" id="PF12079">
    <property type="entry name" value="DUF3558"/>
    <property type="match status" value="1"/>
</dbReference>
<dbReference type="EMBL" id="QZFV01000067">
    <property type="protein sequence ID" value="RJQ87703.1"/>
    <property type="molecule type" value="Genomic_DNA"/>
</dbReference>
<accession>A0A419I7D0</accession>
<proteinExistence type="predicted"/>
<keyword evidence="3" id="KW-1185">Reference proteome</keyword>
<organism evidence="2 3">
    <name type="scientific">Amycolatopsis panacis</name>
    <dbReference type="NCBI Taxonomy" id="2340917"/>
    <lineage>
        <taxon>Bacteria</taxon>
        <taxon>Bacillati</taxon>
        <taxon>Actinomycetota</taxon>
        <taxon>Actinomycetes</taxon>
        <taxon>Pseudonocardiales</taxon>
        <taxon>Pseudonocardiaceae</taxon>
        <taxon>Amycolatopsis</taxon>
    </lineage>
</organism>
<feature type="compositionally biased region" description="Polar residues" evidence="1">
    <location>
        <begin position="1"/>
        <end position="32"/>
    </location>
</feature>
<evidence type="ECO:0000313" key="3">
    <source>
        <dbReference type="Proteomes" id="UP000285112"/>
    </source>
</evidence>
<dbReference type="OrthoDB" id="3678908at2"/>
<feature type="region of interest" description="Disordered" evidence="1">
    <location>
        <begin position="1"/>
        <end position="87"/>
    </location>
</feature>
<protein>
    <submittedName>
        <fullName evidence="2">DUF3558 domain-containing protein</fullName>
    </submittedName>
</protein>
<dbReference type="AlphaFoldDB" id="A0A419I7D0"/>
<dbReference type="Proteomes" id="UP000285112">
    <property type="component" value="Unassembled WGS sequence"/>
</dbReference>
<dbReference type="InterPro" id="IPR024520">
    <property type="entry name" value="DUF3558"/>
</dbReference>
<sequence length="198" mass="19865">MAGCSSPTPGNATPSTSAPADSVPATSVSSDAGQVPGPGVPKVQNPIDTAQVAKNPCSSLTDDQANGLFGGPLPGDPDLHSPAGPACNWDGGSAHGYARVGVIVTNVAPQGLTSVYASKGTSYKYFQPLAPVGGYPAVAYDVSAERSPGECNMAVGISDTQVIDIAVRQQKSRIGSKEPCVSAQEVAVMVIGNIRGGQ</sequence>
<reference evidence="2 3" key="1">
    <citation type="submission" date="2018-09" db="EMBL/GenBank/DDBJ databases">
        <title>YIM PH 21725 draft genome.</title>
        <authorList>
            <person name="Miao C."/>
        </authorList>
    </citation>
    <scope>NUCLEOTIDE SEQUENCE [LARGE SCALE GENOMIC DNA]</scope>
    <source>
        <strain evidence="3">YIM PH21725</strain>
    </source>
</reference>
<gene>
    <name evidence="2" type="ORF">D5S19_08750</name>
</gene>
<name>A0A419I7D0_9PSEU</name>
<evidence type="ECO:0000313" key="2">
    <source>
        <dbReference type="EMBL" id="RJQ87703.1"/>
    </source>
</evidence>
<evidence type="ECO:0000256" key="1">
    <source>
        <dbReference type="SAM" id="MobiDB-lite"/>
    </source>
</evidence>
<comment type="caution">
    <text evidence="2">The sequence shown here is derived from an EMBL/GenBank/DDBJ whole genome shotgun (WGS) entry which is preliminary data.</text>
</comment>